<gene>
    <name evidence="1" type="ORF">S03H2_19620</name>
</gene>
<evidence type="ECO:0000313" key="1">
    <source>
        <dbReference type="EMBL" id="GAH46270.1"/>
    </source>
</evidence>
<feature type="non-terminal residue" evidence="1">
    <location>
        <position position="254"/>
    </location>
</feature>
<sequence>MASLGTMAVTLSAKTGQFRRDMARANQSVQKFSKSMDVASQKVTQAGKAMTIAVTLPLVALSTLAIKLASDAEEIGSKFEVVFRDIADDAERAAKSFAKNFDLADSTAKDLLGTTGDLLTGFGFSQEQALDLAEQVNVLAGDLTSLSNVKGGVRQASLALTKGLLGERESMKLLGISVKVGTKQWDDAIKAVKEAGNVTKIQAEALATLAVAQTQSKNALGDYARTQDSVANVSRAFGETLKELTESWGVLVTE</sequence>
<comment type="caution">
    <text evidence="1">The sequence shown here is derived from an EMBL/GenBank/DDBJ whole genome shotgun (WGS) entry which is preliminary data.</text>
</comment>
<reference evidence="1" key="1">
    <citation type="journal article" date="2014" name="Front. Microbiol.">
        <title>High frequency of phylogenetically diverse reductive dehalogenase-homologous genes in deep subseafloor sedimentary metagenomes.</title>
        <authorList>
            <person name="Kawai M."/>
            <person name="Futagami T."/>
            <person name="Toyoda A."/>
            <person name="Takaki Y."/>
            <person name="Nishi S."/>
            <person name="Hori S."/>
            <person name="Arai W."/>
            <person name="Tsubouchi T."/>
            <person name="Morono Y."/>
            <person name="Uchiyama I."/>
            <person name="Ito T."/>
            <person name="Fujiyama A."/>
            <person name="Inagaki F."/>
            <person name="Takami H."/>
        </authorList>
    </citation>
    <scope>NUCLEOTIDE SEQUENCE</scope>
    <source>
        <strain evidence="1">Expedition CK06-06</strain>
    </source>
</reference>
<name>X1GN29_9ZZZZ</name>
<organism evidence="1">
    <name type="scientific">marine sediment metagenome</name>
    <dbReference type="NCBI Taxonomy" id="412755"/>
    <lineage>
        <taxon>unclassified sequences</taxon>
        <taxon>metagenomes</taxon>
        <taxon>ecological metagenomes</taxon>
    </lineage>
</organism>
<proteinExistence type="predicted"/>
<accession>X1GN29</accession>
<dbReference type="AlphaFoldDB" id="X1GN29"/>
<dbReference type="EMBL" id="BARU01010263">
    <property type="protein sequence ID" value="GAH46270.1"/>
    <property type="molecule type" value="Genomic_DNA"/>
</dbReference>
<evidence type="ECO:0008006" key="2">
    <source>
        <dbReference type="Google" id="ProtNLM"/>
    </source>
</evidence>
<protein>
    <recommendedName>
        <fullName evidence="2">Phage tail tape measure protein domain-containing protein</fullName>
    </recommendedName>
</protein>